<gene>
    <name evidence="1" type="primary">tnp</name>
    <name evidence="1" type="ORF">HMPREF9380_0583</name>
</gene>
<name>F3UVP5_STRSA</name>
<dbReference type="PATRIC" id="fig|888808.3.peg.569"/>
<protein>
    <submittedName>
        <fullName evidence="1">ISL3 family transposase</fullName>
    </submittedName>
</protein>
<dbReference type="eggNOG" id="COG3464">
    <property type="taxonomic scope" value="Bacteria"/>
</dbReference>
<reference evidence="1 2" key="1">
    <citation type="submission" date="2011-03" db="EMBL/GenBank/DDBJ databases">
        <authorList>
            <person name="Muzny D."/>
            <person name="Qin X."/>
            <person name="Deng J."/>
            <person name="Jiang H."/>
            <person name="Liu Y."/>
            <person name="Qu J."/>
            <person name="Song X.-Z."/>
            <person name="Zhang L."/>
            <person name="Thornton R."/>
            <person name="Coyle M."/>
            <person name="Francisco L."/>
            <person name="Jackson L."/>
            <person name="Javaid M."/>
            <person name="Korchina V."/>
            <person name="Kovar C."/>
            <person name="Mata R."/>
            <person name="Mathew T."/>
            <person name="Ngo R."/>
            <person name="Nguyen L."/>
            <person name="Nguyen N."/>
            <person name="Okwuonu G."/>
            <person name="Ongeri F."/>
            <person name="Pham C."/>
            <person name="Simmons D."/>
            <person name="Wilczek-Boney K."/>
            <person name="Hale W."/>
            <person name="Jakkamsetti A."/>
            <person name="Pham P."/>
            <person name="Ruth R."/>
            <person name="San Lucas F."/>
            <person name="Warren J."/>
            <person name="Zhang J."/>
            <person name="Zhao Z."/>
            <person name="Zhou C."/>
            <person name="Zhu D."/>
            <person name="Lee S."/>
            <person name="Bess C."/>
            <person name="Blankenburg K."/>
            <person name="Forbes L."/>
            <person name="Fu Q."/>
            <person name="Gubbala S."/>
            <person name="Hirani K."/>
            <person name="Jayaseelan J.C."/>
            <person name="Lara F."/>
            <person name="Munidasa M."/>
            <person name="Palculict T."/>
            <person name="Patil S."/>
            <person name="Pu L.-L."/>
            <person name="Saada N."/>
            <person name="Tang L."/>
            <person name="Weissenberger G."/>
            <person name="Zhu Y."/>
            <person name="Hemphill L."/>
            <person name="Shang Y."/>
            <person name="Youmans B."/>
            <person name="Ayvaz T."/>
            <person name="Ross M."/>
            <person name="Santibanez J."/>
            <person name="Aqrawi P."/>
            <person name="Gross S."/>
            <person name="Joshi V."/>
            <person name="Fowler G."/>
            <person name="Nazareth L."/>
            <person name="Reid J."/>
            <person name="Worley K."/>
            <person name="Petrosino J."/>
            <person name="Highlander S."/>
            <person name="Gibbs R."/>
        </authorList>
    </citation>
    <scope>NUCLEOTIDE SEQUENCE [LARGE SCALE GENOMIC DNA]</scope>
    <source>
        <strain evidence="1 2">SK49</strain>
    </source>
</reference>
<accession>F3UVP5</accession>
<evidence type="ECO:0000313" key="1">
    <source>
        <dbReference type="EMBL" id="EGJ40718.1"/>
    </source>
</evidence>
<comment type="caution">
    <text evidence="1">The sequence shown here is derived from an EMBL/GenBank/DDBJ whole genome shotgun (WGS) entry which is preliminary data.</text>
</comment>
<dbReference type="HOGENOM" id="CLU_041900_16_1_9"/>
<organism evidence="1 2">
    <name type="scientific">Streptococcus sanguinis SK49</name>
    <dbReference type="NCBI Taxonomy" id="888808"/>
    <lineage>
        <taxon>Bacteria</taxon>
        <taxon>Bacillati</taxon>
        <taxon>Bacillota</taxon>
        <taxon>Bacilli</taxon>
        <taxon>Lactobacillales</taxon>
        <taxon>Streptococcaceae</taxon>
        <taxon>Streptococcus</taxon>
    </lineage>
</organism>
<dbReference type="Proteomes" id="UP000006459">
    <property type="component" value="Unassembled WGS sequence"/>
</dbReference>
<dbReference type="EMBL" id="AFFO01000004">
    <property type="protein sequence ID" value="EGJ40718.1"/>
    <property type="molecule type" value="Genomic_DNA"/>
</dbReference>
<sequence length="84" mass="9551">MKSDKTIIKKALMEQLNFITNLLGIKDKSIIILDVLNSKTHKEIIANLDYPAPNCPHCQGQMAKYDFLSQEKTSNRNNSQTKTN</sequence>
<evidence type="ECO:0000313" key="2">
    <source>
        <dbReference type="Proteomes" id="UP000006459"/>
    </source>
</evidence>
<proteinExistence type="predicted"/>
<dbReference type="AlphaFoldDB" id="F3UVP5"/>